<gene>
    <name evidence="2" type="ordered locus">DMR_38110</name>
</gene>
<keyword evidence="1" id="KW-0812">Transmembrane</keyword>
<keyword evidence="1" id="KW-0472">Membrane</keyword>
<dbReference type="HOGENOM" id="CLU_1000137_0_0_7"/>
<dbReference type="RefSeq" id="WP_015862442.1">
    <property type="nucleotide sequence ID" value="NC_012796.1"/>
</dbReference>
<evidence type="ECO:0000313" key="3">
    <source>
        <dbReference type="Proteomes" id="UP000009071"/>
    </source>
</evidence>
<keyword evidence="1" id="KW-1133">Transmembrane helix</keyword>
<sequence length="278" mass="30739">MLQGSDFVSYIWMYAALLHTIIGLHAQIAISIFSFIAMLLFWRVSLLRWIFLTILILVAGPRLFVSSGKIVSDALTTTVIKYKIIIEVETPEGLKTGSNVVQVTITPKFVHWNPSASPIIIRVEGEAIFLDLGQGKNVIATLGFGPTGANEGRLSRLPSEVLGGDNGQSYTRARTWEGRAELHGDLIPTMVTFGDLADPYTVQVVMPDEFATVFGPGYRFKGAWIEMTMDDVTRAGIEEKLPWIYHMSKYVNAGNAGALSTPFTNKLDYSMLLFKRGN</sequence>
<proteinExistence type="predicted"/>
<dbReference type="eggNOG" id="ENOG50332EF">
    <property type="taxonomic scope" value="Bacteria"/>
</dbReference>
<protein>
    <submittedName>
        <fullName evidence="2">Uncharacterized protein</fullName>
    </submittedName>
</protein>
<evidence type="ECO:0000256" key="1">
    <source>
        <dbReference type="SAM" id="Phobius"/>
    </source>
</evidence>
<organism evidence="2 3">
    <name type="scientific">Solidesulfovibrio magneticus (strain ATCC 700980 / DSM 13731 / RS-1)</name>
    <name type="common">Desulfovibrio magneticus</name>
    <dbReference type="NCBI Taxonomy" id="573370"/>
    <lineage>
        <taxon>Bacteria</taxon>
        <taxon>Pseudomonadati</taxon>
        <taxon>Thermodesulfobacteriota</taxon>
        <taxon>Desulfovibrionia</taxon>
        <taxon>Desulfovibrionales</taxon>
        <taxon>Desulfovibrionaceae</taxon>
        <taxon>Solidesulfovibrio</taxon>
    </lineage>
</organism>
<dbReference type="EMBL" id="AP010904">
    <property type="protein sequence ID" value="BAH77302.1"/>
    <property type="molecule type" value="Genomic_DNA"/>
</dbReference>
<dbReference type="Proteomes" id="UP000009071">
    <property type="component" value="Chromosome"/>
</dbReference>
<keyword evidence="3" id="KW-1185">Reference proteome</keyword>
<feature type="transmembrane region" description="Helical" evidence="1">
    <location>
        <begin position="46"/>
        <end position="65"/>
    </location>
</feature>
<accession>C4XMZ9</accession>
<name>C4XMZ9_SOLM1</name>
<dbReference type="AlphaFoldDB" id="C4XMZ9"/>
<feature type="transmembrane region" description="Helical" evidence="1">
    <location>
        <begin position="12"/>
        <end position="40"/>
    </location>
</feature>
<evidence type="ECO:0000313" key="2">
    <source>
        <dbReference type="EMBL" id="BAH77302.1"/>
    </source>
</evidence>
<reference evidence="2 3" key="1">
    <citation type="journal article" date="2009" name="Genome Res.">
        <title>Whole genome sequence of Desulfovibrio magneticus strain RS-1 revealed common gene clusters in magnetotactic bacteria.</title>
        <authorList>
            <person name="Nakazawa H."/>
            <person name="Arakaki A."/>
            <person name="Narita-Yamada S."/>
            <person name="Yashiro I."/>
            <person name="Jinno K."/>
            <person name="Aoki N."/>
            <person name="Tsuruyama A."/>
            <person name="Okamura Y."/>
            <person name="Tanikawa S."/>
            <person name="Fujita N."/>
            <person name="Takeyama H."/>
            <person name="Matsunaga T."/>
        </authorList>
    </citation>
    <scope>NUCLEOTIDE SEQUENCE [LARGE SCALE GENOMIC DNA]</scope>
    <source>
        <strain evidence="3">ATCC 700980 / DSM 13731 / RS-1</strain>
    </source>
</reference>
<dbReference type="KEGG" id="dma:DMR_38110"/>
<dbReference type="OrthoDB" id="5454461at2"/>